<keyword evidence="1" id="KW-1133">Transmembrane helix</keyword>
<feature type="transmembrane region" description="Helical" evidence="1">
    <location>
        <begin position="53"/>
        <end position="75"/>
    </location>
</feature>
<gene>
    <name evidence="2" type="ORF">SAMN04488571_101245</name>
</gene>
<feature type="transmembrane region" description="Helical" evidence="1">
    <location>
        <begin position="130"/>
        <end position="150"/>
    </location>
</feature>
<dbReference type="AlphaFoldDB" id="A0A1G8X4I6"/>
<keyword evidence="3" id="KW-1185">Reference proteome</keyword>
<evidence type="ECO:0000313" key="3">
    <source>
        <dbReference type="Proteomes" id="UP000326500"/>
    </source>
</evidence>
<organism evidence="2 3">
    <name type="scientific">Methanoculleus thermophilus</name>
    <dbReference type="NCBI Taxonomy" id="2200"/>
    <lineage>
        <taxon>Archaea</taxon>
        <taxon>Methanobacteriati</taxon>
        <taxon>Methanobacteriota</taxon>
        <taxon>Stenosarchaea group</taxon>
        <taxon>Methanomicrobia</taxon>
        <taxon>Methanomicrobiales</taxon>
        <taxon>Methanomicrobiaceae</taxon>
        <taxon>Methanoculleus</taxon>
    </lineage>
</organism>
<feature type="transmembrane region" description="Helical" evidence="1">
    <location>
        <begin position="22"/>
        <end position="41"/>
    </location>
</feature>
<evidence type="ECO:0000313" key="2">
    <source>
        <dbReference type="EMBL" id="SDJ85354.1"/>
    </source>
</evidence>
<accession>A0A1G8X4I6</accession>
<feature type="transmembrane region" description="Helical" evidence="1">
    <location>
        <begin position="81"/>
        <end position="100"/>
    </location>
</feature>
<feature type="transmembrane region" description="Helical" evidence="1">
    <location>
        <begin position="194"/>
        <end position="219"/>
    </location>
</feature>
<dbReference type="InterPro" id="IPR011672">
    <property type="entry name" value="DUF1614"/>
</dbReference>
<dbReference type="Proteomes" id="UP000326500">
    <property type="component" value="Unassembled WGS sequence"/>
</dbReference>
<keyword evidence="1" id="KW-0472">Membrane</keyword>
<feature type="transmembrane region" description="Helical" evidence="1">
    <location>
        <begin position="107"/>
        <end position="124"/>
    </location>
</feature>
<feature type="transmembrane region" description="Helical" evidence="1">
    <location>
        <begin position="162"/>
        <end position="188"/>
    </location>
</feature>
<dbReference type="Pfam" id="PF07758">
    <property type="entry name" value="DUF1614"/>
    <property type="match status" value="1"/>
</dbReference>
<proteinExistence type="predicted"/>
<dbReference type="EMBL" id="FNFT01000001">
    <property type="protein sequence ID" value="SDJ85354.1"/>
    <property type="molecule type" value="Genomic_DNA"/>
</dbReference>
<reference evidence="2 3" key="1">
    <citation type="submission" date="2016-10" db="EMBL/GenBank/DDBJ databases">
        <authorList>
            <person name="Varghese N."/>
            <person name="Submissions S."/>
        </authorList>
    </citation>
    <scope>NUCLEOTIDE SEQUENCE [LARGE SCALE GENOMIC DNA]</scope>
    <source>
        <strain evidence="2 3">DSM 2373</strain>
    </source>
</reference>
<name>A0A1G8X4I6_9EURY</name>
<protein>
    <submittedName>
        <fullName evidence="2">Uncharacterized membrane protein</fullName>
    </submittedName>
</protein>
<sequence length="246" mass="25092">MAIETELPTITILPFLFSPDQILIALAILIPALVIFNLLLIAEGTFESIGLRFYQAVLVTVGALIGSLIDIPLVTLGGATIAANVGGAIIPLIVSLEMIARGRISRPKTLAAIIAVSLIAYVFATPVPGLGITMPFYIAPIAGAAAGLLLARGCQTAAGLAYAGGTMGTLLGADILKLANPAILAALAGDQPTILSIGGAGIFDGIFITGVLSVLLAAYAGRNLRKNAGVCPKEREDRGLGGIWPK</sequence>
<dbReference type="RefSeq" id="WP_224732720.1">
    <property type="nucleotide sequence ID" value="NZ_BCNX01000006.1"/>
</dbReference>
<keyword evidence="1" id="KW-0812">Transmembrane</keyword>
<evidence type="ECO:0000256" key="1">
    <source>
        <dbReference type="SAM" id="Phobius"/>
    </source>
</evidence>